<dbReference type="Gene3D" id="3.40.50.720">
    <property type="entry name" value="NAD(P)-binding Rossmann-like Domain"/>
    <property type="match status" value="1"/>
</dbReference>
<evidence type="ECO:0000313" key="3">
    <source>
        <dbReference type="EMBL" id="SOD99104.1"/>
    </source>
</evidence>
<dbReference type="InterPro" id="IPR003148">
    <property type="entry name" value="RCK_N"/>
</dbReference>
<sequence length="222" mass="24476">MASKQQFLVVGLGGFGLPLGEELMRMGHDVLGVDSHRERVERAAELLTHAVVADVRDEKVLEELGVADFDGAVVAIGEHLEASILATLHLKAMKVPRVWVKALTHDHRRILARIGADRVILPEHEMGVRIAHALVYPGITDYMPLGDDTYVAEYRIDGQLKGRTLADAGIPDQLPLQVLVLKRGREILRDPALGLELETGDRLVILGERPAIERLARLEPPQ</sequence>
<dbReference type="Pfam" id="PF02254">
    <property type="entry name" value="TrkA_N"/>
    <property type="match status" value="1"/>
</dbReference>
<dbReference type="SUPFAM" id="SSF51735">
    <property type="entry name" value="NAD(P)-binding Rossmann-fold domains"/>
    <property type="match status" value="1"/>
</dbReference>
<dbReference type="PROSITE" id="PS51202">
    <property type="entry name" value="RCK_C"/>
    <property type="match status" value="1"/>
</dbReference>
<name>A0A286GVQ8_9PROT</name>
<evidence type="ECO:0000259" key="1">
    <source>
        <dbReference type="PROSITE" id="PS51201"/>
    </source>
</evidence>
<organism evidence="3 4">
    <name type="scientific">Caenispirillum bisanense</name>
    <dbReference type="NCBI Taxonomy" id="414052"/>
    <lineage>
        <taxon>Bacteria</taxon>
        <taxon>Pseudomonadati</taxon>
        <taxon>Pseudomonadota</taxon>
        <taxon>Alphaproteobacteria</taxon>
        <taxon>Rhodospirillales</taxon>
        <taxon>Novispirillaceae</taxon>
        <taxon>Caenispirillum</taxon>
    </lineage>
</organism>
<evidence type="ECO:0000313" key="4">
    <source>
        <dbReference type="Proteomes" id="UP000219621"/>
    </source>
</evidence>
<dbReference type="RefSeq" id="WP_176525250.1">
    <property type="nucleotide sequence ID" value="NZ_OCNJ01000008.1"/>
</dbReference>
<dbReference type="EMBL" id="OCNJ01000008">
    <property type="protein sequence ID" value="SOD99104.1"/>
    <property type="molecule type" value="Genomic_DNA"/>
</dbReference>
<feature type="domain" description="RCK N-terminal" evidence="1">
    <location>
        <begin position="4"/>
        <end position="121"/>
    </location>
</feature>
<reference evidence="3 4" key="1">
    <citation type="submission" date="2017-09" db="EMBL/GenBank/DDBJ databases">
        <authorList>
            <person name="Ehlers B."/>
            <person name="Leendertz F.H."/>
        </authorList>
    </citation>
    <scope>NUCLEOTIDE SEQUENCE [LARGE SCALE GENOMIC DNA]</scope>
    <source>
        <strain evidence="3 4">USBA 140</strain>
    </source>
</reference>
<keyword evidence="4" id="KW-1185">Reference proteome</keyword>
<accession>A0A286GVQ8</accession>
<dbReference type="Pfam" id="PF02080">
    <property type="entry name" value="TrkA_C"/>
    <property type="match status" value="1"/>
</dbReference>
<dbReference type="GO" id="GO:0006813">
    <property type="term" value="P:potassium ion transport"/>
    <property type="evidence" value="ECO:0007669"/>
    <property type="project" value="InterPro"/>
</dbReference>
<dbReference type="Proteomes" id="UP000219621">
    <property type="component" value="Unassembled WGS sequence"/>
</dbReference>
<proteinExistence type="predicted"/>
<dbReference type="AlphaFoldDB" id="A0A286GVQ8"/>
<dbReference type="InterPro" id="IPR006037">
    <property type="entry name" value="RCK_C"/>
</dbReference>
<evidence type="ECO:0000259" key="2">
    <source>
        <dbReference type="PROSITE" id="PS51202"/>
    </source>
</evidence>
<feature type="domain" description="RCK C-terminal" evidence="2">
    <location>
        <begin position="140"/>
        <end position="221"/>
    </location>
</feature>
<protein>
    <submittedName>
        <fullName evidence="3">Trk system potassium uptake protein TrkA</fullName>
    </submittedName>
</protein>
<dbReference type="InterPro" id="IPR036291">
    <property type="entry name" value="NAD(P)-bd_dom_sf"/>
</dbReference>
<dbReference type="SUPFAM" id="SSF116726">
    <property type="entry name" value="TrkA C-terminal domain-like"/>
    <property type="match status" value="1"/>
</dbReference>
<dbReference type="PROSITE" id="PS51201">
    <property type="entry name" value="RCK_N"/>
    <property type="match status" value="1"/>
</dbReference>
<gene>
    <name evidence="3" type="ORF">SAMN05421508_108220</name>
</gene>
<dbReference type="Gene3D" id="3.30.70.1450">
    <property type="entry name" value="Regulator of K+ conductance, C-terminal domain"/>
    <property type="match status" value="1"/>
</dbReference>
<dbReference type="PANTHER" id="PTHR43833:SF7">
    <property type="entry name" value="KTR SYSTEM POTASSIUM UPTAKE PROTEIN C"/>
    <property type="match status" value="1"/>
</dbReference>
<dbReference type="InterPro" id="IPR050721">
    <property type="entry name" value="Trk_Ktr_HKT_K-transport"/>
</dbReference>
<dbReference type="GO" id="GO:0008324">
    <property type="term" value="F:monoatomic cation transmembrane transporter activity"/>
    <property type="evidence" value="ECO:0007669"/>
    <property type="project" value="InterPro"/>
</dbReference>
<dbReference type="PANTHER" id="PTHR43833">
    <property type="entry name" value="POTASSIUM CHANNEL PROTEIN 2-RELATED-RELATED"/>
    <property type="match status" value="1"/>
</dbReference>
<dbReference type="InterPro" id="IPR036721">
    <property type="entry name" value="RCK_C_sf"/>
</dbReference>